<dbReference type="Pfam" id="PF24391">
    <property type="entry name" value="HD-CE"/>
    <property type="match status" value="1"/>
</dbReference>
<evidence type="ECO:0000256" key="2">
    <source>
        <dbReference type="ARBA" id="ARBA00022741"/>
    </source>
</evidence>
<name>A0A0F9NLV0_9ZZZZ</name>
<gene>
    <name evidence="6" type="ORF">LCGC14_0934960</name>
</gene>
<evidence type="ECO:0000256" key="1">
    <source>
        <dbReference type="ARBA" id="ARBA00008239"/>
    </source>
</evidence>
<dbReference type="SUPFAM" id="SSF55874">
    <property type="entry name" value="ATPase domain of HSP90 chaperone/DNA topoisomerase II/histidine kinase"/>
    <property type="match status" value="1"/>
</dbReference>
<dbReference type="EMBL" id="LAZR01003236">
    <property type="protein sequence ID" value="KKN20500.1"/>
    <property type="molecule type" value="Genomic_DNA"/>
</dbReference>
<protein>
    <recommendedName>
        <fullName evidence="5">HD-CE domain-containing protein</fullName>
    </recommendedName>
</protein>
<feature type="domain" description="HD-CE" evidence="5">
    <location>
        <begin position="57"/>
        <end position="313"/>
    </location>
</feature>
<dbReference type="Gene3D" id="3.30.565.10">
    <property type="entry name" value="Histidine kinase-like ATPase, C-terminal domain"/>
    <property type="match status" value="1"/>
</dbReference>
<comment type="similarity">
    <text evidence="1">Belongs to the heat shock protein 90 family.</text>
</comment>
<accession>A0A0F9NLV0</accession>
<keyword evidence="3" id="KW-0067">ATP-binding</keyword>
<dbReference type="SUPFAM" id="SSF109604">
    <property type="entry name" value="HD-domain/PDEase-like"/>
    <property type="match status" value="1"/>
</dbReference>
<dbReference type="InterPro" id="IPR001404">
    <property type="entry name" value="Hsp90_fam"/>
</dbReference>
<comment type="caution">
    <text evidence="6">The sequence shown here is derived from an EMBL/GenBank/DDBJ whole genome shotgun (WGS) entry which is preliminary data.</text>
</comment>
<keyword evidence="2" id="KW-0547">Nucleotide-binding</keyword>
<dbReference type="InterPro" id="IPR036890">
    <property type="entry name" value="HATPase_C_sf"/>
</dbReference>
<dbReference type="GO" id="GO:0051082">
    <property type="term" value="F:unfolded protein binding"/>
    <property type="evidence" value="ECO:0007669"/>
    <property type="project" value="InterPro"/>
</dbReference>
<evidence type="ECO:0000259" key="5">
    <source>
        <dbReference type="Pfam" id="PF24391"/>
    </source>
</evidence>
<dbReference type="GO" id="GO:0016887">
    <property type="term" value="F:ATP hydrolysis activity"/>
    <property type="evidence" value="ECO:0007669"/>
    <property type="project" value="InterPro"/>
</dbReference>
<dbReference type="AlphaFoldDB" id="A0A0F9NLV0"/>
<dbReference type="GO" id="GO:0005524">
    <property type="term" value="F:ATP binding"/>
    <property type="evidence" value="ECO:0007669"/>
    <property type="project" value="UniProtKB-KW"/>
</dbReference>
<evidence type="ECO:0000313" key="6">
    <source>
        <dbReference type="EMBL" id="KKN20500.1"/>
    </source>
</evidence>
<sequence length="999" mass="117953">MPLSTHSNDLTETKLYLMLKDAKFICQRSELNESLSKILLKYYKKSVKLMGEVKTIFKEYTLHDKTHILNVIDIMGRIIPDKTLEKLNCLEIFFLILSACFHDIGMYIEEQEITELKSSKDFQKSLYDFAHNKSKLSKLRKEIKEIGLDDNKKTEKNNDINLLEEIHLVNFMRGSHGERGVTFLTQNYLQKEDLKIDEVSIIPTLSKICQSHTKSLNDIDLDHHELISTIRVNSIYLGIILRLADILDFDRTRSPPELLDSIQSTRSLEEWNKHISVLGQNISQDNIIFHCECEKPKYQHIIYEFIQIIEQEIVQCKEKCNNFPQDFAYYKLNLPLRIDRSKIKPKDDKYIYRELFIQLNKEQVINLFMGLHTYNHPSLCIRELGQNAIDALTLRRALYQYYDDDEPKLEINFKHVLEEDGTEIVICRDTGIGMSLDEINQFLLVSGNSYYKSYDYKRWKTKFNNKKINCEIIAKFGIGFFSCFMIGDYIKVSTRKDFGPSKGYGEPYVIQIDGSQEIITVSKGDADQKVGTRIEISKREKEIYHHPNWDRIKLEETLNEYFVITEFPINIEVTVPNMEVHKTLEPKFCNFHTLVEETFKRIKTYTFDYKKMHSNLEGEIRTTFLIDEKGIITLRNDEAKIEIEKGSYKMGELRQHDSSFRTCFNGIVVYGAFGRERSQHQRGGSNLFSYPFSSATLNVIGDLQGSLDLNRTGYHRSDYDPKWRRLRNLAFNAYHKMWETIIENEEIKEPEKLWILFIIYKVNPLYFSADTIKSLKFPFIKKGDIKWLKLEEITEFNLCIDKDNWTYRIENDYILKPTLNIEEWQLERDIHINLPEIITKFIKIDFNLEEQLIKVKLNLETPPTIEYSPDHGYFFFVPFNKESILTLEWIKYPPNRFLGVFNSNHPISEIVASINYKPFEKLSKKEKFCSFILSLLDDYSFYKYYINKEEPSNFMKYIGHLYIHLNEIGEDLSVIIPFEIFLNDIGIIEINDDLLRSWQ</sequence>
<dbReference type="GO" id="GO:0140662">
    <property type="term" value="F:ATP-dependent protein folding chaperone"/>
    <property type="evidence" value="ECO:0007669"/>
    <property type="project" value="InterPro"/>
</dbReference>
<organism evidence="6">
    <name type="scientific">marine sediment metagenome</name>
    <dbReference type="NCBI Taxonomy" id="412755"/>
    <lineage>
        <taxon>unclassified sequences</taxon>
        <taxon>metagenomes</taxon>
        <taxon>ecological metagenomes</taxon>
    </lineage>
</organism>
<proteinExistence type="inferred from homology"/>
<dbReference type="InterPro" id="IPR056471">
    <property type="entry name" value="HD-CE"/>
</dbReference>
<reference evidence="6" key="1">
    <citation type="journal article" date="2015" name="Nature">
        <title>Complex archaea that bridge the gap between prokaryotes and eukaryotes.</title>
        <authorList>
            <person name="Spang A."/>
            <person name="Saw J.H."/>
            <person name="Jorgensen S.L."/>
            <person name="Zaremba-Niedzwiedzka K."/>
            <person name="Martijn J."/>
            <person name="Lind A.E."/>
            <person name="van Eijk R."/>
            <person name="Schleper C."/>
            <person name="Guy L."/>
            <person name="Ettema T.J."/>
        </authorList>
    </citation>
    <scope>NUCLEOTIDE SEQUENCE</scope>
</reference>
<evidence type="ECO:0000256" key="4">
    <source>
        <dbReference type="ARBA" id="ARBA00023186"/>
    </source>
</evidence>
<keyword evidence="4" id="KW-0143">Chaperone</keyword>
<evidence type="ECO:0000256" key="3">
    <source>
        <dbReference type="ARBA" id="ARBA00022840"/>
    </source>
</evidence>
<dbReference type="PANTHER" id="PTHR11528">
    <property type="entry name" value="HEAT SHOCK PROTEIN 90 FAMILY MEMBER"/>
    <property type="match status" value="1"/>
</dbReference>